<dbReference type="EMBL" id="JAYMYS010000008">
    <property type="protein sequence ID" value="KAK7385008.1"/>
    <property type="molecule type" value="Genomic_DNA"/>
</dbReference>
<comment type="caution">
    <text evidence="1">The sequence shown here is derived from an EMBL/GenBank/DDBJ whole genome shotgun (WGS) entry which is preliminary data.</text>
</comment>
<evidence type="ECO:0000313" key="1">
    <source>
        <dbReference type="EMBL" id="KAK7385008.1"/>
    </source>
</evidence>
<name>A0AAN9RXV3_PSOTE</name>
<accession>A0AAN9RXV3</accession>
<gene>
    <name evidence="1" type="ORF">VNO78_30715</name>
</gene>
<dbReference type="Proteomes" id="UP001386955">
    <property type="component" value="Unassembled WGS sequence"/>
</dbReference>
<evidence type="ECO:0000313" key="2">
    <source>
        <dbReference type="Proteomes" id="UP001386955"/>
    </source>
</evidence>
<keyword evidence="2" id="KW-1185">Reference proteome</keyword>
<dbReference type="AlphaFoldDB" id="A0AAN9RXV3"/>
<organism evidence="1 2">
    <name type="scientific">Psophocarpus tetragonolobus</name>
    <name type="common">Winged bean</name>
    <name type="synonym">Dolichos tetragonolobus</name>
    <dbReference type="NCBI Taxonomy" id="3891"/>
    <lineage>
        <taxon>Eukaryota</taxon>
        <taxon>Viridiplantae</taxon>
        <taxon>Streptophyta</taxon>
        <taxon>Embryophyta</taxon>
        <taxon>Tracheophyta</taxon>
        <taxon>Spermatophyta</taxon>
        <taxon>Magnoliopsida</taxon>
        <taxon>eudicotyledons</taxon>
        <taxon>Gunneridae</taxon>
        <taxon>Pentapetalae</taxon>
        <taxon>rosids</taxon>
        <taxon>fabids</taxon>
        <taxon>Fabales</taxon>
        <taxon>Fabaceae</taxon>
        <taxon>Papilionoideae</taxon>
        <taxon>50 kb inversion clade</taxon>
        <taxon>NPAAA clade</taxon>
        <taxon>indigoferoid/millettioid clade</taxon>
        <taxon>Phaseoleae</taxon>
        <taxon>Psophocarpus</taxon>
    </lineage>
</organism>
<sequence length="112" mass="12722">MLVVRRVVQGHADLEDGNDQQQTAIIGFQIDRQHEGVSFMKLGCRRRKSWLHLHLANENSVADHAFINFAFINGGHLQSAMINFRSLRQALILRVHQFKSRSLGVTFISIGV</sequence>
<proteinExistence type="predicted"/>
<reference evidence="1 2" key="1">
    <citation type="submission" date="2024-01" db="EMBL/GenBank/DDBJ databases">
        <title>The genomes of 5 underutilized Papilionoideae crops provide insights into root nodulation and disease resistanc.</title>
        <authorList>
            <person name="Jiang F."/>
        </authorList>
    </citation>
    <scope>NUCLEOTIDE SEQUENCE [LARGE SCALE GENOMIC DNA]</scope>
    <source>
        <strain evidence="1">DUOXIRENSHENG_FW03</strain>
        <tissue evidence="1">Leaves</tissue>
    </source>
</reference>
<protein>
    <submittedName>
        <fullName evidence="1">Uncharacterized protein</fullName>
    </submittedName>
</protein>